<dbReference type="Pfam" id="PF02728">
    <property type="entry name" value="Cu_amine_oxidN3"/>
    <property type="match status" value="1"/>
</dbReference>
<keyword evidence="6 13" id="KW-0479">Metal-binding</keyword>
<dbReference type="EMBL" id="MNAD01001565">
    <property type="protein sequence ID" value="OJT04016.1"/>
    <property type="molecule type" value="Genomic_DNA"/>
</dbReference>
<feature type="active site" description="Schiff-base intermediate with substrate; via topaquinone" evidence="11">
    <location>
        <position position="462"/>
    </location>
</feature>
<feature type="region of interest" description="Disordered" evidence="14">
    <location>
        <begin position="250"/>
        <end position="278"/>
    </location>
</feature>
<feature type="domain" description="Copper amine oxidase catalytic" evidence="15">
    <location>
        <begin position="300"/>
        <end position="684"/>
    </location>
</feature>
<feature type="domain" description="Copper amine oxidase N3-terminal" evidence="17">
    <location>
        <begin position="135"/>
        <end position="228"/>
    </location>
</feature>
<keyword evidence="8 13" id="KW-0560">Oxidoreductase</keyword>
<comment type="cofactor">
    <cofactor evidence="13">
        <name>Cu cation</name>
        <dbReference type="ChEBI" id="CHEBI:23378"/>
    </cofactor>
    <text evidence="13">Contains 1 topaquinone per subunit.</text>
</comment>
<protein>
    <recommendedName>
        <fullName evidence="13">Amine oxidase</fullName>
        <ecNumber evidence="13">1.4.3.-</ecNumber>
    </recommendedName>
</protein>
<evidence type="ECO:0000256" key="10">
    <source>
        <dbReference type="ARBA" id="ARBA00023211"/>
    </source>
</evidence>
<dbReference type="OMA" id="QDGNIEC"/>
<feature type="domain" description="Copper amine oxidase N2-terminal" evidence="16">
    <location>
        <begin position="28"/>
        <end position="95"/>
    </location>
</feature>
<dbReference type="InterPro" id="IPR016182">
    <property type="entry name" value="Cu_amine_oxidase_N-reg"/>
</dbReference>
<keyword evidence="10" id="KW-0464">Manganese</keyword>
<name>A0A1M2V8Z4_TRAPU</name>
<dbReference type="OrthoDB" id="5379943at2759"/>
<comment type="similarity">
    <text evidence="4 13">Belongs to the copper/topaquinone oxidase family.</text>
</comment>
<dbReference type="GO" id="GO:0009308">
    <property type="term" value="P:amine metabolic process"/>
    <property type="evidence" value="ECO:0007669"/>
    <property type="project" value="UniProtKB-UniRule"/>
</dbReference>
<evidence type="ECO:0000256" key="4">
    <source>
        <dbReference type="ARBA" id="ARBA00007983"/>
    </source>
</evidence>
<gene>
    <name evidence="18" type="ORF">TRAPUB_5345</name>
</gene>
<dbReference type="InterPro" id="IPR015798">
    <property type="entry name" value="Cu_amine_oxidase_C"/>
</dbReference>
<keyword evidence="7 11" id="KW-0801">TPQ</keyword>
<keyword evidence="9 13" id="KW-0186">Copper</keyword>
<accession>A0A1M2V8Z4</accession>
<dbReference type="GO" id="GO:0005507">
    <property type="term" value="F:copper ion binding"/>
    <property type="evidence" value="ECO:0007669"/>
    <property type="project" value="InterPro"/>
</dbReference>
<feature type="region of interest" description="Disordered" evidence="14">
    <location>
        <begin position="740"/>
        <end position="765"/>
    </location>
</feature>
<evidence type="ECO:0000256" key="5">
    <source>
        <dbReference type="ARBA" id="ARBA00011738"/>
    </source>
</evidence>
<dbReference type="AlphaFoldDB" id="A0A1M2V8Z4"/>
<proteinExistence type="inferred from homology"/>
<evidence type="ECO:0000259" key="17">
    <source>
        <dbReference type="Pfam" id="PF02728"/>
    </source>
</evidence>
<evidence type="ECO:0000256" key="6">
    <source>
        <dbReference type="ARBA" id="ARBA00022723"/>
    </source>
</evidence>
<evidence type="ECO:0000256" key="2">
    <source>
        <dbReference type="ARBA" id="ARBA00001936"/>
    </source>
</evidence>
<evidence type="ECO:0000259" key="16">
    <source>
        <dbReference type="Pfam" id="PF02727"/>
    </source>
</evidence>
<feature type="modified residue" description="2',4',5'-topaquinone" evidence="12">
    <location>
        <position position="462"/>
    </location>
</feature>
<dbReference type="Proteomes" id="UP000184267">
    <property type="component" value="Unassembled WGS sequence"/>
</dbReference>
<evidence type="ECO:0000313" key="19">
    <source>
        <dbReference type="Proteomes" id="UP000184267"/>
    </source>
</evidence>
<dbReference type="InterPro" id="IPR049948">
    <property type="entry name" value="Cu_Am_ox_TPQ-bd"/>
</dbReference>
<evidence type="ECO:0000256" key="9">
    <source>
        <dbReference type="ARBA" id="ARBA00023008"/>
    </source>
</evidence>
<dbReference type="Gene3D" id="3.10.450.40">
    <property type="match status" value="2"/>
</dbReference>
<evidence type="ECO:0000256" key="8">
    <source>
        <dbReference type="ARBA" id="ARBA00023002"/>
    </source>
</evidence>
<feature type="active site" description="Proton acceptor" evidence="11">
    <location>
        <position position="377"/>
    </location>
</feature>
<sequence length="765" mass="84597">MSVPLTAPSTATEVKTSEGPLKVPAFKHPLDPLTPEEIVAVSHSVRRYVAEKTDIKAVRFITSSLLPPPKKAVLAYLGIPLLSGEKPEPASEIVRKAEADFVDAVTGAAYNIVVSLHGQDWTVDSLDKLPEDVQPQISVEELLMCEEIIRADERVIRLAAEVGVTPDQLHADGWAIGFDERFPSNKRIQQALMFARWSRHENLYAHPLDFIPVVDSIAKKVIYIDFPPSYKPNGETSLFGSAGVSVDSTASTTAPSPLSEDSFKAANRNRVPPPKESHDFLPDLLAQKEGFKYRDDVKPLHVVQPEGVSFKMDGNVLEWQKWKMHVAFHHREGIALSTITYNDDGTVRPIFYRLSLSEMVVPYGAPEHPHPRKHAFDVGEYGMGTMANELTLGCDCLGQIHYLPGAYVAHDGSAVSVKNVICIHEEDAGLLWKHTDFRVGGRAQAVRSRRLVIQQICTLANYEYIFNYMFYQDGNIEVEIRLTGILQVYAQGEDEPNGPFGTTLAPGIHAHYHQHIFSMRVDPMVDGLQNSVVETDILPLPNAPTGSAANHAGNAFIARGTPIARAADGARDYDYATDRRWAIVNPKRLHAASKRTAGYTIMGKGAAAPLMALDDSIVAKRAAFARKQLWVVRDVEGPKGGRMWPSGKYVPQTRESPEDSLPYWAKGDESLLEEDLLVYITMGTWTLRFCPRTPTDLFAWVGITHIPRPEDWPVMPAEHLRLVFRPTNFFTANPSMDVAGANDSKSRPAFPDSTDATTGGACCEH</sequence>
<comment type="PTM">
    <text evidence="12 13">Topaquinone (TPQ) is generated by copper-dependent autoxidation of a specific tyrosyl residue.</text>
</comment>
<comment type="cofactor">
    <cofactor evidence="3">
        <name>Zn(2+)</name>
        <dbReference type="ChEBI" id="CHEBI:29105"/>
    </cofactor>
</comment>
<dbReference type="PROSITE" id="PS01164">
    <property type="entry name" value="COPPER_AMINE_OXID_1"/>
    <property type="match status" value="1"/>
</dbReference>
<evidence type="ECO:0000256" key="12">
    <source>
        <dbReference type="PIRSR" id="PIRSR600269-51"/>
    </source>
</evidence>
<dbReference type="Gene3D" id="2.70.98.20">
    <property type="entry name" value="Copper amine oxidase, catalytic domain"/>
    <property type="match status" value="1"/>
</dbReference>
<comment type="caution">
    <text evidence="18">The sequence shown here is derived from an EMBL/GenBank/DDBJ whole genome shotgun (WGS) entry which is preliminary data.</text>
</comment>
<comment type="cofactor">
    <cofactor evidence="1">
        <name>Cu cation</name>
        <dbReference type="ChEBI" id="CHEBI:23378"/>
    </cofactor>
</comment>
<organism evidence="18 19">
    <name type="scientific">Trametes pubescens</name>
    <name type="common">White-rot fungus</name>
    <dbReference type="NCBI Taxonomy" id="154538"/>
    <lineage>
        <taxon>Eukaryota</taxon>
        <taxon>Fungi</taxon>
        <taxon>Dikarya</taxon>
        <taxon>Basidiomycota</taxon>
        <taxon>Agaricomycotina</taxon>
        <taxon>Agaricomycetes</taxon>
        <taxon>Polyporales</taxon>
        <taxon>Polyporaceae</taxon>
        <taxon>Trametes</taxon>
    </lineage>
</organism>
<evidence type="ECO:0000313" key="18">
    <source>
        <dbReference type="EMBL" id="OJT04016.1"/>
    </source>
</evidence>
<feature type="domain" description="Copper amine oxidase catalytic" evidence="15">
    <location>
        <begin position="695"/>
        <end position="736"/>
    </location>
</feature>
<evidence type="ECO:0000256" key="11">
    <source>
        <dbReference type="PIRSR" id="PIRSR600269-50"/>
    </source>
</evidence>
<dbReference type="GO" id="GO:0048038">
    <property type="term" value="F:quinone binding"/>
    <property type="evidence" value="ECO:0007669"/>
    <property type="project" value="InterPro"/>
</dbReference>
<dbReference type="Pfam" id="PF01179">
    <property type="entry name" value="Cu_amine_oxid"/>
    <property type="match status" value="2"/>
</dbReference>
<dbReference type="PANTHER" id="PTHR10638">
    <property type="entry name" value="COPPER AMINE OXIDASE"/>
    <property type="match status" value="1"/>
</dbReference>
<dbReference type="GO" id="GO:0008131">
    <property type="term" value="F:primary methylamine oxidase activity"/>
    <property type="evidence" value="ECO:0007669"/>
    <property type="project" value="InterPro"/>
</dbReference>
<dbReference type="InterPro" id="IPR036460">
    <property type="entry name" value="Cu_amine_oxidase_C_sf"/>
</dbReference>
<reference evidence="18 19" key="1">
    <citation type="submission" date="2016-10" db="EMBL/GenBank/DDBJ databases">
        <title>Genome sequence of the basidiomycete white-rot fungus Trametes pubescens.</title>
        <authorList>
            <person name="Makela M.R."/>
            <person name="Granchi Z."/>
            <person name="Peng M."/>
            <person name="De Vries R.P."/>
            <person name="Grigoriev I."/>
            <person name="Riley R."/>
            <person name="Hilden K."/>
        </authorList>
    </citation>
    <scope>NUCLEOTIDE SEQUENCE [LARGE SCALE GENOMIC DNA]</scope>
    <source>
        <strain evidence="18 19">FBCC735</strain>
    </source>
</reference>
<evidence type="ECO:0000256" key="7">
    <source>
        <dbReference type="ARBA" id="ARBA00022772"/>
    </source>
</evidence>
<dbReference type="SUPFAM" id="SSF49998">
    <property type="entry name" value="Amine oxidase catalytic domain"/>
    <property type="match status" value="1"/>
</dbReference>
<dbReference type="InterPro" id="IPR000269">
    <property type="entry name" value="Cu_amine_oxidase"/>
</dbReference>
<dbReference type="EC" id="1.4.3.-" evidence="13"/>
<comment type="subunit">
    <text evidence="5">Homodimer.</text>
</comment>
<dbReference type="InterPro" id="IPR015802">
    <property type="entry name" value="Cu_amine_oxidase_N3"/>
</dbReference>
<dbReference type="SUPFAM" id="SSF54416">
    <property type="entry name" value="Amine oxidase N-terminal region"/>
    <property type="match status" value="2"/>
</dbReference>
<comment type="cofactor">
    <cofactor evidence="2">
        <name>Mn(2+)</name>
        <dbReference type="ChEBI" id="CHEBI:29035"/>
    </cofactor>
</comment>
<dbReference type="STRING" id="154538.A0A1M2V8Z4"/>
<dbReference type="PANTHER" id="PTHR10638:SF86">
    <property type="entry name" value="COPPER AMINE OXIDASE 1-RELATED"/>
    <property type="match status" value="1"/>
</dbReference>
<dbReference type="Pfam" id="PF02727">
    <property type="entry name" value="Cu_amine_oxidN2"/>
    <property type="match status" value="1"/>
</dbReference>
<evidence type="ECO:0000259" key="15">
    <source>
        <dbReference type="Pfam" id="PF01179"/>
    </source>
</evidence>
<evidence type="ECO:0000256" key="3">
    <source>
        <dbReference type="ARBA" id="ARBA00001947"/>
    </source>
</evidence>
<dbReference type="InterPro" id="IPR015800">
    <property type="entry name" value="Cu_amine_oxidase_N2"/>
</dbReference>
<evidence type="ECO:0000256" key="14">
    <source>
        <dbReference type="SAM" id="MobiDB-lite"/>
    </source>
</evidence>
<evidence type="ECO:0000256" key="1">
    <source>
        <dbReference type="ARBA" id="ARBA00001935"/>
    </source>
</evidence>
<keyword evidence="19" id="KW-1185">Reference proteome</keyword>
<evidence type="ECO:0000256" key="13">
    <source>
        <dbReference type="RuleBase" id="RU000672"/>
    </source>
</evidence>